<evidence type="ECO:0000256" key="6">
    <source>
        <dbReference type="ARBA" id="ARBA00022840"/>
    </source>
</evidence>
<dbReference type="PIRSF" id="PIRSF005719">
    <property type="entry name" value="SMC"/>
    <property type="match status" value="1"/>
</dbReference>
<reference evidence="14" key="1">
    <citation type="journal article" date="2018" name="Nat. Microbiol.">
        <title>Leveraging single-cell genomics to expand the fungal tree of life.</title>
        <authorList>
            <person name="Ahrendt S.R."/>
            <person name="Quandt C.A."/>
            <person name="Ciobanu D."/>
            <person name="Clum A."/>
            <person name="Salamov A."/>
            <person name="Andreopoulos B."/>
            <person name="Cheng J.F."/>
            <person name="Woyke T."/>
            <person name="Pelin A."/>
            <person name="Henrissat B."/>
            <person name="Reynolds N.K."/>
            <person name="Benny G.L."/>
            <person name="Smith M.E."/>
            <person name="James T.Y."/>
            <person name="Grigoriev I.V."/>
        </authorList>
    </citation>
    <scope>NUCLEOTIDE SEQUENCE [LARGE SCALE GENOMIC DNA]</scope>
    <source>
        <strain evidence="14">Benny S71-1</strain>
    </source>
</reference>
<feature type="coiled-coil region" evidence="11">
    <location>
        <begin position="751"/>
        <end position="950"/>
    </location>
</feature>
<feature type="coiled-coil region" evidence="11">
    <location>
        <begin position="319"/>
        <end position="346"/>
    </location>
</feature>
<comment type="similarity">
    <text evidence="2">Belongs to the SMC family. SMC2 subfamily.</text>
</comment>
<dbReference type="GO" id="GO:0007059">
    <property type="term" value="P:chromosome segregation"/>
    <property type="evidence" value="ECO:0007669"/>
    <property type="project" value="UniProtKB-ARBA"/>
</dbReference>
<evidence type="ECO:0000313" key="14">
    <source>
        <dbReference type="Proteomes" id="UP000278143"/>
    </source>
</evidence>
<keyword evidence="7 11" id="KW-0175">Coiled coil</keyword>
<comment type="subcellular location">
    <subcellularLocation>
        <location evidence="1">Nucleus</location>
    </subcellularLocation>
</comment>
<dbReference type="InterPro" id="IPR027417">
    <property type="entry name" value="P-loop_NTPase"/>
</dbReference>
<dbReference type="Proteomes" id="UP000278143">
    <property type="component" value="Unassembled WGS sequence"/>
</dbReference>
<dbReference type="FunFam" id="3.40.50.300:FF:000278">
    <property type="entry name" value="Structural maintenance of chromosomes 2"/>
    <property type="match status" value="1"/>
</dbReference>
<feature type="domain" description="SMC hinge" evidence="12">
    <location>
        <begin position="532"/>
        <end position="653"/>
    </location>
</feature>
<dbReference type="PANTHER" id="PTHR43977">
    <property type="entry name" value="STRUCTURAL MAINTENANCE OF CHROMOSOMES PROTEIN 3"/>
    <property type="match status" value="1"/>
</dbReference>
<name>A0A4P9Z3B2_9FUNG</name>
<dbReference type="SMART" id="SM00968">
    <property type="entry name" value="SMC_hinge"/>
    <property type="match status" value="1"/>
</dbReference>
<dbReference type="InterPro" id="IPR024704">
    <property type="entry name" value="SMC"/>
</dbReference>
<evidence type="ECO:0000256" key="2">
    <source>
        <dbReference type="ARBA" id="ARBA00005231"/>
    </source>
</evidence>
<dbReference type="EMBL" id="KZ989285">
    <property type="protein sequence ID" value="RKP27033.1"/>
    <property type="molecule type" value="Genomic_DNA"/>
</dbReference>
<dbReference type="InterPro" id="IPR027120">
    <property type="entry name" value="Smc2_ABC"/>
</dbReference>
<feature type="coiled-coil region" evidence="11">
    <location>
        <begin position="435"/>
        <end position="514"/>
    </location>
</feature>
<feature type="coiled-coil region" evidence="11">
    <location>
        <begin position="687"/>
        <end position="721"/>
    </location>
</feature>
<evidence type="ECO:0000256" key="8">
    <source>
        <dbReference type="ARBA" id="ARBA00023067"/>
    </source>
</evidence>
<accession>A0A4P9Z3B2</accession>
<evidence type="ECO:0000256" key="1">
    <source>
        <dbReference type="ARBA" id="ARBA00004123"/>
    </source>
</evidence>
<feature type="coiled-coil region" evidence="11">
    <location>
        <begin position="253"/>
        <end position="294"/>
    </location>
</feature>
<dbReference type="Gene3D" id="1.20.1060.20">
    <property type="match status" value="1"/>
</dbReference>
<dbReference type="GO" id="GO:0005634">
    <property type="term" value="C:nucleus"/>
    <property type="evidence" value="ECO:0007669"/>
    <property type="project" value="UniProtKB-SubCell"/>
</dbReference>
<sequence length="959" mass="109263">MRVEELIIEGFKSYAVRTHITGWDAAFNAITGLNGSGKSNILDAICFVLGIKNLAAVRANNLVELVYKRGQAGVTKASVTIVFDNSDREKSPVGYENCQQISVTRQILLTGKTKYLVNGHTAQQHAVETLFQSVQLNVNNPHFLIMQGRITKVLNMKPQEVLSMIEEASGTRMFEERKEKALSTMAKKDKKVAEITTILNEEITPKLDRLREEKRAYLEFQKTEIEIDRLRRLNIAYQYAKYQKQLGQSDRTFEEKKDRVRDIRVEMERLATETEHLEREIKRLNKQRQQEGAAGSNLQAMDERVKQLSMEVVKSKTQCDIKRKTVMEEERQCEQLQRNASEVEETIKSKGAILERKRQEFESIRIEHERRSIEVRKAEELLQTLATGLSAQEGHENGYMEQLQVHWLIASAIAAEAKRQIVQCDTEVEQSRVRKTHLEREIAELRPKAKQAEKENKSLMAEVETARQQVEKLDKQLRSLTYNPDEEGALLKQRSQLQLSIEKLQERIDQMASQLSAIDFIYTDPTPNFDRSKVKGVVAELVRLSDEHAASATALEVCAGGRLYNVVVENETVGSELLKNGRLQKRVTIIPLNKVQAYVAGADRVESAQQLAPGKVNLALSLIGYEKQITRAMQYVFGGTLICADSETAQKVTFDRRVRLKSVTLDGDVYDPAGTLQGGSKPQSAGLLVKIQALHEARQQLAALQAELGQIEKKLASMEAHGSKYKQLAHQRELKQHQQALAQEQLSSSPQAQLLDALQQAQEQLAKEEAVVADAQRRRQEAMQQCKHIEKEMQDFKQNRDGKLTELSNKLDQEKRQMAQANATVKQQQREIHTLELELEQLGSDVEAAAAELQAAKATVELCVQEEAALQEALTAMQHELEELKATLRTERDLQSGFAEEIKEIEAIHKRKSDQTTELQLEMQRLNHELERYQLDRHKTEREAESLEKKYPWIMEQRE</sequence>
<keyword evidence="14" id="KW-1185">Reference proteome</keyword>
<dbReference type="GO" id="GO:0030261">
    <property type="term" value="P:chromosome condensation"/>
    <property type="evidence" value="ECO:0007669"/>
    <property type="project" value="UniProtKB-KW"/>
</dbReference>
<dbReference type="InterPro" id="IPR010935">
    <property type="entry name" value="SMC_hinge"/>
</dbReference>
<evidence type="ECO:0000259" key="12">
    <source>
        <dbReference type="SMART" id="SM00968"/>
    </source>
</evidence>
<dbReference type="Gene3D" id="3.40.50.300">
    <property type="entry name" value="P-loop containing nucleotide triphosphate hydrolases"/>
    <property type="match status" value="1"/>
</dbReference>
<protein>
    <recommendedName>
        <fullName evidence="12">SMC hinge domain-containing protein</fullName>
    </recommendedName>
</protein>
<organism evidence="13 14">
    <name type="scientific">Syncephalis pseudoplumigaleata</name>
    <dbReference type="NCBI Taxonomy" id="1712513"/>
    <lineage>
        <taxon>Eukaryota</taxon>
        <taxon>Fungi</taxon>
        <taxon>Fungi incertae sedis</taxon>
        <taxon>Zoopagomycota</taxon>
        <taxon>Zoopagomycotina</taxon>
        <taxon>Zoopagomycetes</taxon>
        <taxon>Zoopagales</taxon>
        <taxon>Piptocephalidaceae</taxon>
        <taxon>Syncephalis</taxon>
    </lineage>
</organism>
<evidence type="ECO:0000313" key="13">
    <source>
        <dbReference type="EMBL" id="RKP27033.1"/>
    </source>
</evidence>
<keyword evidence="8" id="KW-0226">DNA condensation</keyword>
<keyword evidence="4" id="KW-0547">Nucleotide-binding</keyword>
<evidence type="ECO:0000256" key="11">
    <source>
        <dbReference type="SAM" id="Coils"/>
    </source>
</evidence>
<keyword evidence="3" id="KW-0132">Cell division</keyword>
<evidence type="ECO:0000256" key="3">
    <source>
        <dbReference type="ARBA" id="ARBA00022618"/>
    </source>
</evidence>
<evidence type="ECO:0000256" key="4">
    <source>
        <dbReference type="ARBA" id="ARBA00022741"/>
    </source>
</evidence>
<dbReference type="CDD" id="cd03273">
    <property type="entry name" value="ABC_SMC2_euk"/>
    <property type="match status" value="1"/>
</dbReference>
<dbReference type="GO" id="GO:0005694">
    <property type="term" value="C:chromosome"/>
    <property type="evidence" value="ECO:0007669"/>
    <property type="project" value="InterPro"/>
</dbReference>
<gene>
    <name evidence="13" type="ORF">SYNPS1DRAFT_27308</name>
</gene>
<dbReference type="SUPFAM" id="SSF52540">
    <property type="entry name" value="P-loop containing nucleoside triphosphate hydrolases"/>
    <property type="match status" value="1"/>
</dbReference>
<dbReference type="Pfam" id="PF02463">
    <property type="entry name" value="SMC_N"/>
    <property type="match status" value="1"/>
</dbReference>
<dbReference type="OrthoDB" id="10255539at2759"/>
<evidence type="ECO:0000256" key="9">
    <source>
        <dbReference type="ARBA" id="ARBA00023242"/>
    </source>
</evidence>
<dbReference type="InterPro" id="IPR003395">
    <property type="entry name" value="RecF/RecN/SMC_N"/>
</dbReference>
<evidence type="ECO:0000256" key="7">
    <source>
        <dbReference type="ARBA" id="ARBA00023054"/>
    </source>
</evidence>
<keyword evidence="6" id="KW-0067">ATP-binding</keyword>
<proteinExistence type="inferred from homology"/>
<keyword evidence="10" id="KW-0131">Cell cycle</keyword>
<dbReference type="GO" id="GO:0016887">
    <property type="term" value="F:ATP hydrolysis activity"/>
    <property type="evidence" value="ECO:0007669"/>
    <property type="project" value="InterPro"/>
</dbReference>
<dbReference type="AlphaFoldDB" id="A0A4P9Z3B2"/>
<dbReference type="GO" id="GO:0051301">
    <property type="term" value="P:cell division"/>
    <property type="evidence" value="ECO:0007669"/>
    <property type="project" value="UniProtKB-KW"/>
</dbReference>
<evidence type="ECO:0000256" key="10">
    <source>
        <dbReference type="ARBA" id="ARBA00023306"/>
    </source>
</evidence>
<dbReference type="Gene3D" id="3.30.70.1620">
    <property type="match status" value="1"/>
</dbReference>
<dbReference type="GO" id="GO:0005524">
    <property type="term" value="F:ATP binding"/>
    <property type="evidence" value="ECO:0007669"/>
    <property type="project" value="UniProtKB-KW"/>
</dbReference>
<keyword evidence="9" id="KW-0539">Nucleus</keyword>
<keyword evidence="5" id="KW-0498">Mitosis</keyword>
<dbReference type="SUPFAM" id="SSF75553">
    <property type="entry name" value="Smc hinge domain"/>
    <property type="match status" value="1"/>
</dbReference>
<dbReference type="InterPro" id="IPR036277">
    <property type="entry name" value="SMC_hinge_sf"/>
</dbReference>
<evidence type="ECO:0000256" key="5">
    <source>
        <dbReference type="ARBA" id="ARBA00022776"/>
    </source>
</evidence>